<proteinExistence type="predicted"/>
<keyword evidence="3" id="KW-1185">Reference proteome</keyword>
<dbReference type="EMBL" id="JOJR01000047">
    <property type="protein sequence ID" value="RCN48428.1"/>
    <property type="molecule type" value="Genomic_DNA"/>
</dbReference>
<dbReference type="AlphaFoldDB" id="A0A368GXX6"/>
<comment type="caution">
    <text evidence="2">The sequence shown here is derived from an EMBL/GenBank/DDBJ whole genome shotgun (WGS) entry which is preliminary data.</text>
</comment>
<sequence length="133" mass="15625">LVLVFFNASLSSLVICTGVITVLLRIILQKVGGRDEKVFFPRVSGCLLGQLVYTQCFLGKTIEEPSGPHYLRDSERQPFNRRINGFKKLLSWRHPHYQPVTDLHFWRNHKMVTMRRRVYECSSMKEFLLHFLS</sequence>
<name>A0A368GXX6_ANCCA</name>
<keyword evidence="1" id="KW-0812">Transmembrane</keyword>
<protein>
    <submittedName>
        <fullName evidence="2">Uncharacterized protein</fullName>
    </submittedName>
</protein>
<feature type="non-terminal residue" evidence="2">
    <location>
        <position position="1"/>
    </location>
</feature>
<evidence type="ECO:0000313" key="3">
    <source>
        <dbReference type="Proteomes" id="UP000252519"/>
    </source>
</evidence>
<organism evidence="2 3">
    <name type="scientific">Ancylostoma caninum</name>
    <name type="common">Dog hookworm</name>
    <dbReference type="NCBI Taxonomy" id="29170"/>
    <lineage>
        <taxon>Eukaryota</taxon>
        <taxon>Metazoa</taxon>
        <taxon>Ecdysozoa</taxon>
        <taxon>Nematoda</taxon>
        <taxon>Chromadorea</taxon>
        <taxon>Rhabditida</taxon>
        <taxon>Rhabditina</taxon>
        <taxon>Rhabditomorpha</taxon>
        <taxon>Strongyloidea</taxon>
        <taxon>Ancylostomatidae</taxon>
        <taxon>Ancylostomatinae</taxon>
        <taxon>Ancylostoma</taxon>
    </lineage>
</organism>
<keyword evidence="1" id="KW-1133">Transmembrane helix</keyword>
<dbReference type="Proteomes" id="UP000252519">
    <property type="component" value="Unassembled WGS sequence"/>
</dbReference>
<feature type="transmembrane region" description="Helical" evidence="1">
    <location>
        <begin position="6"/>
        <end position="28"/>
    </location>
</feature>
<gene>
    <name evidence="2" type="ORF">ANCCAN_05576</name>
</gene>
<evidence type="ECO:0000256" key="1">
    <source>
        <dbReference type="SAM" id="Phobius"/>
    </source>
</evidence>
<evidence type="ECO:0000313" key="2">
    <source>
        <dbReference type="EMBL" id="RCN48428.1"/>
    </source>
</evidence>
<accession>A0A368GXX6</accession>
<keyword evidence="1" id="KW-0472">Membrane</keyword>
<reference evidence="2 3" key="1">
    <citation type="submission" date="2014-10" db="EMBL/GenBank/DDBJ databases">
        <title>Draft genome of the hookworm Ancylostoma caninum.</title>
        <authorList>
            <person name="Mitreva M."/>
        </authorList>
    </citation>
    <scope>NUCLEOTIDE SEQUENCE [LARGE SCALE GENOMIC DNA]</scope>
    <source>
        <strain evidence="2 3">Baltimore</strain>
    </source>
</reference>